<evidence type="ECO:0000256" key="2">
    <source>
        <dbReference type="SAM" id="Phobius"/>
    </source>
</evidence>
<sequence length="612" mass="67320">MSEFQDMPSAPSSPSAASAHPVPSVHQLVFRWEGNHGRQGTGMKAVAHSCSAERAEQLGRELGPLLWVSGPGAARPSVVRTVSRDGEILLARRWPTKDPYGRPSTISHVLVGSPGTLKTRQCLGLAYGGWGPRESAEQASGTLSTVECAQLDALARQRLPEMLGRLESVRRALILVAAEWLRDPAQRVSLLVEETSPPGWPDRDGAPLVYLGLFLLFGSWPGHEWTFATYDTVDTHPLRLTSVPRWEQDTGGSGPLARVVMGRTPATPQFEHRAAIHLVDHLLAHPDAAAGVPQLLERLSDGATLDWARRRDLLGQILTAEGRGVERRNGERQEAPAPPRPTPPAERPFQELTDVDRDWDRPSPKPPLPAPTITPPQPRRTPDPEPYGLHEELRDHRRGDFQQRTILEAMLRPLPDEVLLRELRTGELPPDALDLVLSELGGAERRRTRPLEMRHTLCAQVLHNNLYLTHHGQPGEFTSRAALAERAADLFTWAVAPLARDDRYLLDLQELLARMCRDPHPTAGNWLRHTVIAPPNGEVPDLPPTVWQQILHVLLTRPNGPQQTVPPPPPTTTPEPPDAASRFSDLTNSVGCVVGLFAAVIAVLIGIALIVM</sequence>
<evidence type="ECO:0000313" key="3">
    <source>
        <dbReference type="EMBL" id="WTT18181.1"/>
    </source>
</evidence>
<gene>
    <name evidence="3" type="ORF">OHA22_22890</name>
</gene>
<organism evidence="3">
    <name type="scientific">Streptomyces sp. NBC_00093</name>
    <dbReference type="NCBI Taxonomy" id="2975649"/>
    <lineage>
        <taxon>Bacteria</taxon>
        <taxon>Bacillati</taxon>
        <taxon>Actinomycetota</taxon>
        <taxon>Actinomycetes</taxon>
        <taxon>Kitasatosporales</taxon>
        <taxon>Streptomycetaceae</taxon>
        <taxon>Streptomyces</taxon>
    </lineage>
</organism>
<feature type="region of interest" description="Disordered" evidence="1">
    <location>
        <begin position="558"/>
        <end position="582"/>
    </location>
</feature>
<feature type="compositionally biased region" description="Basic and acidic residues" evidence="1">
    <location>
        <begin position="354"/>
        <end position="363"/>
    </location>
</feature>
<keyword evidence="2" id="KW-0472">Membrane</keyword>
<feature type="region of interest" description="Disordered" evidence="1">
    <location>
        <begin position="322"/>
        <end position="400"/>
    </location>
</feature>
<keyword evidence="2" id="KW-0812">Transmembrane</keyword>
<evidence type="ECO:0000256" key="1">
    <source>
        <dbReference type="SAM" id="MobiDB-lite"/>
    </source>
</evidence>
<dbReference type="EMBL" id="CP108222">
    <property type="protein sequence ID" value="WTT18181.1"/>
    <property type="molecule type" value="Genomic_DNA"/>
</dbReference>
<feature type="transmembrane region" description="Helical" evidence="2">
    <location>
        <begin position="593"/>
        <end position="611"/>
    </location>
</feature>
<feature type="compositionally biased region" description="Basic and acidic residues" evidence="1">
    <location>
        <begin position="323"/>
        <end position="334"/>
    </location>
</feature>
<feature type="compositionally biased region" description="Pro residues" evidence="1">
    <location>
        <begin position="336"/>
        <end position="346"/>
    </location>
</feature>
<feature type="region of interest" description="Disordered" evidence="1">
    <location>
        <begin position="1"/>
        <end position="21"/>
    </location>
</feature>
<reference evidence="3" key="1">
    <citation type="submission" date="2022-10" db="EMBL/GenBank/DDBJ databases">
        <title>The complete genomes of actinobacterial strains from the NBC collection.</title>
        <authorList>
            <person name="Joergensen T.S."/>
            <person name="Alvarez Arevalo M."/>
            <person name="Sterndorff E.B."/>
            <person name="Faurdal D."/>
            <person name="Vuksanovic O."/>
            <person name="Mourched A.-S."/>
            <person name="Charusanti P."/>
            <person name="Shaw S."/>
            <person name="Blin K."/>
            <person name="Weber T."/>
        </authorList>
    </citation>
    <scope>NUCLEOTIDE SEQUENCE</scope>
    <source>
        <strain evidence="3">NBC_00093</strain>
    </source>
</reference>
<feature type="compositionally biased region" description="Low complexity" evidence="1">
    <location>
        <begin position="8"/>
        <end position="21"/>
    </location>
</feature>
<protein>
    <submittedName>
        <fullName evidence="3">Uncharacterized protein</fullName>
    </submittedName>
</protein>
<feature type="compositionally biased region" description="Pro residues" evidence="1">
    <location>
        <begin position="364"/>
        <end position="379"/>
    </location>
</feature>
<feature type="compositionally biased region" description="Basic and acidic residues" evidence="1">
    <location>
        <begin position="380"/>
        <end position="400"/>
    </location>
</feature>
<dbReference type="AlphaFoldDB" id="A0AAU2A3M4"/>
<name>A0AAU2A3M4_9ACTN</name>
<keyword evidence="2" id="KW-1133">Transmembrane helix</keyword>
<proteinExistence type="predicted"/>
<feature type="compositionally biased region" description="Pro residues" evidence="1">
    <location>
        <begin position="564"/>
        <end position="577"/>
    </location>
</feature>
<accession>A0AAU2A3M4</accession>